<dbReference type="AlphaFoldDB" id="A0A7U4SSM5"/>
<dbReference type="InterPro" id="IPR048444">
    <property type="entry name" value="DNMK"/>
</dbReference>
<accession>A0A7T2U3Q8</accession>
<protein>
    <submittedName>
        <fullName evidence="1">Uncharacterized protein</fullName>
    </submittedName>
</protein>
<dbReference type="SUPFAM" id="SSF52540">
    <property type="entry name" value="P-loop containing nucleoside triphosphate hydrolases"/>
    <property type="match status" value="1"/>
</dbReference>
<dbReference type="KEGG" id="bhg:I6G56_08770"/>
<dbReference type="EMBL" id="CP065686">
    <property type="protein sequence ID" value="QPS45128.1"/>
    <property type="molecule type" value="Genomic_DNA"/>
</dbReference>
<name>A0A7U4SSM5_9BURK</name>
<dbReference type="Proteomes" id="UP000594943">
    <property type="component" value="Chromosome 1"/>
</dbReference>
<reference evidence="1 2" key="1">
    <citation type="submission" date="2020-12" db="EMBL/GenBank/DDBJ databases">
        <title>FDA dAtabase for Regulatory Grade micrObial Sequences (FDA-ARGOS): Supporting development and validation of Infectious Disease Dx tests.</title>
        <authorList>
            <person name="Nelson B."/>
            <person name="Plummer A."/>
            <person name="Tallon L."/>
            <person name="Sadzewicz L."/>
            <person name="Zhao X."/>
            <person name="Boylan J."/>
            <person name="Ott S."/>
            <person name="Bowen H."/>
            <person name="Vavikolanu K."/>
            <person name="Mehta A."/>
            <person name="Aluvathingal J."/>
            <person name="Nadendla S."/>
            <person name="Myers T."/>
            <person name="Yan Y."/>
            <person name="Sichtig H."/>
        </authorList>
    </citation>
    <scope>NUCLEOTIDE SEQUENCE [LARGE SCALE GENOMIC DNA]</scope>
    <source>
        <strain evidence="1 2">FDAARGOS_899</strain>
    </source>
</reference>
<dbReference type="RefSeq" id="WP_009916616.1">
    <property type="nucleotide sequence ID" value="NZ_CP013380.1"/>
</dbReference>
<gene>
    <name evidence="1" type="ORF">I6G56_08770</name>
</gene>
<organism evidence="1 2">
    <name type="scientific">Burkholderia humptydooensis</name>
    <dbReference type="NCBI Taxonomy" id="430531"/>
    <lineage>
        <taxon>Bacteria</taxon>
        <taxon>Pseudomonadati</taxon>
        <taxon>Pseudomonadota</taxon>
        <taxon>Betaproteobacteria</taxon>
        <taxon>Burkholderiales</taxon>
        <taxon>Burkholderiaceae</taxon>
        <taxon>Burkholderia</taxon>
        <taxon>pseudomallei group</taxon>
    </lineage>
</organism>
<dbReference type="Pfam" id="PF21448">
    <property type="entry name" value="DNMK"/>
    <property type="match status" value="1"/>
</dbReference>
<proteinExistence type="predicted"/>
<sequence>MAKVIGIMGLAGAGKDTVAQMIQRGMVSVGLQHVAIGGFADYLRDIADHIGLNPFRRETKETPHVIGRDDFENRLFDAIEHKFCRLLPMNTRAELFAYTYDDCEKFLADKSSTFPYYSISPRQFMQTIGNAGRKVNEDFWIKLARAKWDALPGIVLVTDCRFENEAAVADKIILVRRPDVSPVAEHVSEQLAAALTEGAVTIPGMEIIDNDGSLDDLGAEVSIMAASYADFFATAY</sequence>
<evidence type="ECO:0000313" key="2">
    <source>
        <dbReference type="Proteomes" id="UP000594943"/>
    </source>
</evidence>
<accession>A0A7U4SSM5</accession>
<dbReference type="Gene3D" id="3.40.50.300">
    <property type="entry name" value="P-loop containing nucleotide triphosphate hydrolases"/>
    <property type="match status" value="1"/>
</dbReference>
<evidence type="ECO:0000313" key="1">
    <source>
        <dbReference type="EMBL" id="QPS45128.1"/>
    </source>
</evidence>
<dbReference type="InterPro" id="IPR027417">
    <property type="entry name" value="P-loop_NTPase"/>
</dbReference>